<dbReference type="Proteomes" id="UP001193389">
    <property type="component" value="Chromosome"/>
</dbReference>
<sequence length="89" mass="10708">MVTIFYLRVIISSAVKNMFTISQKEYPISVLKHGISIKSLQFLLENLKNIVSFTRFFKEDMYKSPLYGKEWNWRNIKMETRELNIDLRL</sequence>
<dbReference type="AlphaFoldDB" id="A0A5K7SA88"/>
<dbReference type="EMBL" id="AP018694">
    <property type="protein sequence ID" value="BBE18482.1"/>
    <property type="molecule type" value="Genomic_DNA"/>
</dbReference>
<reference evidence="1" key="1">
    <citation type="journal article" date="2020" name="Int. J. Syst. Evol. Microbiol.">
        <title>Aquipluma nitroreducens gen. nov. sp. nov., a novel facultatively anaerobic bacterium isolated from a freshwater lake.</title>
        <authorList>
            <person name="Watanabe M."/>
            <person name="Kojima H."/>
            <person name="Fukui M."/>
        </authorList>
    </citation>
    <scope>NUCLEOTIDE SEQUENCE</scope>
    <source>
        <strain evidence="1">MeG22</strain>
    </source>
</reference>
<protein>
    <submittedName>
        <fullName evidence="1">Uncharacterized protein</fullName>
    </submittedName>
</protein>
<dbReference type="KEGG" id="anf:AQPE_2644"/>
<accession>A0A5K7SA88</accession>
<gene>
    <name evidence="1" type="ORF">AQPE_2644</name>
</gene>
<evidence type="ECO:0000313" key="2">
    <source>
        <dbReference type="Proteomes" id="UP001193389"/>
    </source>
</evidence>
<proteinExistence type="predicted"/>
<evidence type="ECO:0000313" key="1">
    <source>
        <dbReference type="EMBL" id="BBE18482.1"/>
    </source>
</evidence>
<organism evidence="1 2">
    <name type="scientific">Aquipluma nitroreducens</name>
    <dbReference type="NCBI Taxonomy" id="2010828"/>
    <lineage>
        <taxon>Bacteria</taxon>
        <taxon>Pseudomonadati</taxon>
        <taxon>Bacteroidota</taxon>
        <taxon>Bacteroidia</taxon>
        <taxon>Marinilabiliales</taxon>
        <taxon>Prolixibacteraceae</taxon>
        <taxon>Aquipluma</taxon>
    </lineage>
</organism>
<keyword evidence="2" id="KW-1185">Reference proteome</keyword>
<name>A0A5K7SA88_9BACT</name>